<evidence type="ECO:0000313" key="12">
    <source>
        <dbReference type="EMBL" id="QYM79964.1"/>
    </source>
</evidence>
<dbReference type="RefSeq" id="WP_220164462.1">
    <property type="nucleotide sequence ID" value="NZ_CP080507.1"/>
</dbReference>
<dbReference type="PANTHER" id="PTHR43690:SF17">
    <property type="entry name" value="PROTEIN YHJJ"/>
    <property type="match status" value="1"/>
</dbReference>
<evidence type="ECO:0000256" key="5">
    <source>
        <dbReference type="ARBA" id="ARBA00022801"/>
    </source>
</evidence>
<keyword evidence="5" id="KW-0378">Hydrolase</keyword>
<dbReference type="KEGG" id="ole:K0B96_04925"/>
<comment type="similarity">
    <text evidence="2 8">Belongs to the peptidase M16 family.</text>
</comment>
<evidence type="ECO:0000256" key="6">
    <source>
        <dbReference type="ARBA" id="ARBA00022833"/>
    </source>
</evidence>
<protein>
    <submittedName>
        <fullName evidence="12">Insulinase family protein</fullName>
    </submittedName>
</protein>
<dbReference type="Gene3D" id="3.30.830.10">
    <property type="entry name" value="Metalloenzyme, LuxS/M16 peptidase-like"/>
    <property type="match status" value="3"/>
</dbReference>
<sequence>MRFRFLLAPVFTLLVCAYTAAAPAWPQAESDLAPDPATRFGALANGVRFAVRSNAEPRGRVALRLLVLAGSMHERDDQRGLAHFVEHMAFAGSRHFPPGTLVDLLQRHGFAFGADLSAFTFQAHTVYMLDAPSKEPGRLTEAMSVLRDFADGVTFAPSEVDRERGVVQSERRARDVWQSRAYDARTEFLHPDTLIPRRNPIGDEGVVQQATAEQLREFYQTWYRADNIVVVLVGDAPADDLEHLVHKHFDDLAAPTAPLPPGPDFGRAANPEKLATKLYVATESGAASVELSSVTPGRQLPETRAERDEQFRRELVMTMLNERMNQLRRDHSQDFGSASAVSSHNDPLYTETALRIDSSLGAARAAIGALGHQWRQAYDRGFTTDEIDDTVAYVRRHFQYAITATPVSREIADEIALSVVQHRVYSSWAQRWEQAQPLLSSFDPPAAHAAFLALWPRAPRLFVVGSFSLPDADAALSDAFAEGVHEPLETPRSGVLRHLLYRPAAQPGAITSRRHNADLNLELVEFANGVRLNLKRTSFRENLVYLRARVGWGMLSQPKHYPGLGLIAAAYVNEAGVGQHNGEELRRYLAAHNSNLVFAAEEDAFTFTGGSDTVGINDELTLLAAYLRDVAWRPSDFVSAQRQVASYYSNSLHDPAQSLSASALRVISADDSRLALPPYSDTMNRTFEQLLGWLEPALSNGPVEIGLTGDFDVEQTIKQAARTLGTLPARPVRNPLARGTYQPVTFSTKPGRWQTYSDTAIPRAIVRAQWPVRGCSDIHTRRQLEILGSVVGDLVRREIREKRGATYDPSAEVWNGSTDRDDGYLILTLSADPALASAISKDIARLGGELAARGATDEEFQAALQPRIAENESRLRTNDYWLYYVAAVAQEMPSHLDWPLTREADYREMPRADVNALAQRFLSAKDAQLFVAIPAPPKK</sequence>
<dbReference type="InterPro" id="IPR007863">
    <property type="entry name" value="Peptidase_M16_C"/>
</dbReference>
<evidence type="ECO:0000256" key="8">
    <source>
        <dbReference type="RuleBase" id="RU004447"/>
    </source>
</evidence>
<feature type="domain" description="Peptidase M16 C-terminal" evidence="11">
    <location>
        <begin position="210"/>
        <end position="390"/>
    </location>
</feature>
<dbReference type="InterPro" id="IPR011765">
    <property type="entry name" value="Pept_M16_N"/>
</dbReference>
<dbReference type="Pfam" id="PF00675">
    <property type="entry name" value="Peptidase_M16"/>
    <property type="match status" value="1"/>
</dbReference>
<evidence type="ECO:0000256" key="9">
    <source>
        <dbReference type="SAM" id="SignalP"/>
    </source>
</evidence>
<dbReference type="Pfam" id="PF05193">
    <property type="entry name" value="Peptidase_M16_C"/>
    <property type="match status" value="2"/>
</dbReference>
<dbReference type="Proteomes" id="UP000825051">
    <property type="component" value="Chromosome"/>
</dbReference>
<dbReference type="InterPro" id="IPR050626">
    <property type="entry name" value="Peptidase_M16"/>
</dbReference>
<comment type="cofactor">
    <cofactor evidence="1">
        <name>Zn(2+)</name>
        <dbReference type="ChEBI" id="CHEBI:29105"/>
    </cofactor>
</comment>
<keyword evidence="7" id="KW-0482">Metalloprotease</keyword>
<proteinExistence type="inferred from homology"/>
<evidence type="ECO:0000256" key="2">
    <source>
        <dbReference type="ARBA" id="ARBA00007261"/>
    </source>
</evidence>
<feature type="signal peptide" evidence="9">
    <location>
        <begin position="1"/>
        <end position="21"/>
    </location>
</feature>
<dbReference type="EMBL" id="CP080507">
    <property type="protein sequence ID" value="QYM79964.1"/>
    <property type="molecule type" value="Genomic_DNA"/>
</dbReference>
<evidence type="ECO:0000256" key="1">
    <source>
        <dbReference type="ARBA" id="ARBA00001947"/>
    </source>
</evidence>
<evidence type="ECO:0000256" key="7">
    <source>
        <dbReference type="ARBA" id="ARBA00023049"/>
    </source>
</evidence>
<keyword evidence="6" id="KW-0862">Zinc</keyword>
<evidence type="ECO:0000313" key="13">
    <source>
        <dbReference type="Proteomes" id="UP000825051"/>
    </source>
</evidence>
<evidence type="ECO:0000259" key="10">
    <source>
        <dbReference type="Pfam" id="PF00675"/>
    </source>
</evidence>
<evidence type="ECO:0000259" key="11">
    <source>
        <dbReference type="Pfam" id="PF05193"/>
    </source>
</evidence>
<dbReference type="InterPro" id="IPR001431">
    <property type="entry name" value="Pept_M16_Zn_BS"/>
</dbReference>
<gene>
    <name evidence="12" type="ORF">K0B96_04925</name>
</gene>
<dbReference type="AlphaFoldDB" id="A0A8F9TVD9"/>
<dbReference type="GO" id="GO:0046872">
    <property type="term" value="F:metal ion binding"/>
    <property type="evidence" value="ECO:0007669"/>
    <property type="project" value="UniProtKB-KW"/>
</dbReference>
<dbReference type="GO" id="GO:0004222">
    <property type="term" value="F:metalloendopeptidase activity"/>
    <property type="evidence" value="ECO:0007669"/>
    <property type="project" value="InterPro"/>
</dbReference>
<accession>A0A8F9TVD9</accession>
<feature type="domain" description="Peptidase M16 N-terminal" evidence="10">
    <location>
        <begin position="53"/>
        <end position="193"/>
    </location>
</feature>
<dbReference type="GO" id="GO:0006508">
    <property type="term" value="P:proteolysis"/>
    <property type="evidence" value="ECO:0007669"/>
    <property type="project" value="UniProtKB-KW"/>
</dbReference>
<evidence type="ECO:0000256" key="3">
    <source>
        <dbReference type="ARBA" id="ARBA00022670"/>
    </source>
</evidence>
<dbReference type="SUPFAM" id="SSF63411">
    <property type="entry name" value="LuxS/MPP-like metallohydrolase"/>
    <property type="match status" value="3"/>
</dbReference>
<feature type="chain" id="PRO_5034066875" evidence="9">
    <location>
        <begin position="22"/>
        <end position="939"/>
    </location>
</feature>
<keyword evidence="9" id="KW-0732">Signal</keyword>
<dbReference type="PANTHER" id="PTHR43690">
    <property type="entry name" value="NARDILYSIN"/>
    <property type="match status" value="1"/>
</dbReference>
<organism evidence="12 13">
    <name type="scientific">Horticoccus luteus</name>
    <dbReference type="NCBI Taxonomy" id="2862869"/>
    <lineage>
        <taxon>Bacteria</taxon>
        <taxon>Pseudomonadati</taxon>
        <taxon>Verrucomicrobiota</taxon>
        <taxon>Opitutia</taxon>
        <taxon>Opitutales</taxon>
        <taxon>Opitutaceae</taxon>
        <taxon>Horticoccus</taxon>
    </lineage>
</organism>
<dbReference type="PROSITE" id="PS00143">
    <property type="entry name" value="INSULINASE"/>
    <property type="match status" value="1"/>
</dbReference>
<keyword evidence="4" id="KW-0479">Metal-binding</keyword>
<evidence type="ECO:0000256" key="4">
    <source>
        <dbReference type="ARBA" id="ARBA00022723"/>
    </source>
</evidence>
<feature type="domain" description="Peptidase M16 C-terminal" evidence="11">
    <location>
        <begin position="688"/>
        <end position="864"/>
    </location>
</feature>
<dbReference type="InterPro" id="IPR011249">
    <property type="entry name" value="Metalloenz_LuxS/M16"/>
</dbReference>
<keyword evidence="3" id="KW-0645">Protease</keyword>
<reference evidence="12" key="1">
    <citation type="submission" date="2021-08" db="EMBL/GenBank/DDBJ databases">
        <title>Genome of a novel bacterium of the phylum Verrucomicrobia, Oleiharenicola sp. KSB-15.</title>
        <authorList>
            <person name="Chung J.-H."/>
            <person name="Ahn J.-H."/>
            <person name="Yoon Y."/>
            <person name="Kim D.-Y."/>
            <person name="An S.-H."/>
            <person name="Park I."/>
            <person name="Yeon J."/>
        </authorList>
    </citation>
    <scope>NUCLEOTIDE SEQUENCE</scope>
    <source>
        <strain evidence="12">KSB-15</strain>
    </source>
</reference>
<name>A0A8F9TVD9_9BACT</name>
<keyword evidence="13" id="KW-1185">Reference proteome</keyword>